<evidence type="ECO:0000313" key="6">
    <source>
        <dbReference type="Proteomes" id="UP000054270"/>
    </source>
</evidence>
<evidence type="ECO:0000313" key="5">
    <source>
        <dbReference type="EMBL" id="KJA22932.1"/>
    </source>
</evidence>
<dbReference type="PANTHER" id="PTHR35897">
    <property type="entry name" value="METHYLTRANSFERASE AUSD"/>
    <property type="match status" value="1"/>
</dbReference>
<dbReference type="GO" id="GO:0016740">
    <property type="term" value="F:transferase activity"/>
    <property type="evidence" value="ECO:0007669"/>
    <property type="project" value="UniProtKB-KW"/>
</dbReference>
<reference evidence="6" key="1">
    <citation type="submission" date="2014-04" db="EMBL/GenBank/DDBJ databases">
        <title>Evolutionary Origins and Diversification of the Mycorrhizal Mutualists.</title>
        <authorList>
            <consortium name="DOE Joint Genome Institute"/>
            <consortium name="Mycorrhizal Genomics Consortium"/>
            <person name="Kohler A."/>
            <person name="Kuo A."/>
            <person name="Nagy L.G."/>
            <person name="Floudas D."/>
            <person name="Copeland A."/>
            <person name="Barry K.W."/>
            <person name="Cichocki N."/>
            <person name="Veneault-Fourrey C."/>
            <person name="LaButti K."/>
            <person name="Lindquist E.A."/>
            <person name="Lipzen A."/>
            <person name="Lundell T."/>
            <person name="Morin E."/>
            <person name="Murat C."/>
            <person name="Riley R."/>
            <person name="Ohm R."/>
            <person name="Sun H."/>
            <person name="Tunlid A."/>
            <person name="Henrissat B."/>
            <person name="Grigoriev I.V."/>
            <person name="Hibbett D.S."/>
            <person name="Martin F."/>
        </authorList>
    </citation>
    <scope>NUCLEOTIDE SEQUENCE [LARGE SCALE GENOMIC DNA]</scope>
    <source>
        <strain evidence="6">FD-334 SS-4</strain>
    </source>
</reference>
<evidence type="ECO:0000256" key="2">
    <source>
        <dbReference type="ARBA" id="ARBA00022679"/>
    </source>
</evidence>
<comment type="similarity">
    <text evidence="4">Belongs to the class I-like SAM-binding methyltransferase superfamily.</text>
</comment>
<dbReference type="Proteomes" id="UP000054270">
    <property type="component" value="Unassembled WGS sequence"/>
</dbReference>
<proteinExistence type="inferred from homology"/>
<dbReference type="AlphaFoldDB" id="A0A0D2L762"/>
<dbReference type="InterPro" id="IPR051654">
    <property type="entry name" value="Meroterpenoid_MTases"/>
</dbReference>
<keyword evidence="3" id="KW-0949">S-adenosyl-L-methionine</keyword>
<dbReference type="OMA" id="ITHPAYA"/>
<dbReference type="PANTHER" id="PTHR35897:SF1">
    <property type="entry name" value="METHYLTRANSFERASE AUSD"/>
    <property type="match status" value="1"/>
</dbReference>
<comment type="pathway">
    <text evidence="1">Secondary metabolite biosynthesis.</text>
</comment>
<sequence>MTSHVEESTLRPKLDTSFYSLEGEELEFFRTLTGIADEEDLKAHIVDVQAKAYQIYGYNCIRRFNFVKLKIARLPAYKDALKLLHQQTKPILLDIGCCFGNDIRKAVLDGWPVEDVIASDLRKGFWDYGHELFKSSPESFPAAFISGDIFDRAMLEPRGPFLDIEEMNSVLATPVPSLHGLTSLTPLQGKVSAIHTSAFFHLFPEDQQLALAHRLASLLSPETGSIIFGQHGSRPEKGFRTEGSSKVRVAAAQAVGAPVTDYAMFCHSPESWKEMWEKDVFGGNDGAGEKRIKVDAELVQVQRKDLLDHTLASESTKFYVMNWSITRL</sequence>
<keyword evidence="6" id="KW-1185">Reference proteome</keyword>
<dbReference type="Gene3D" id="3.40.50.150">
    <property type="entry name" value="Vaccinia Virus protein VP39"/>
    <property type="match status" value="1"/>
</dbReference>
<dbReference type="STRING" id="945553.A0A0D2L762"/>
<dbReference type="OrthoDB" id="2094832at2759"/>
<dbReference type="EMBL" id="KN817546">
    <property type="protein sequence ID" value="KJA22932.1"/>
    <property type="molecule type" value="Genomic_DNA"/>
</dbReference>
<gene>
    <name evidence="5" type="ORF">HYPSUDRAFT_610603</name>
</gene>
<accession>A0A0D2L762</accession>
<evidence type="ECO:0008006" key="7">
    <source>
        <dbReference type="Google" id="ProtNLM"/>
    </source>
</evidence>
<evidence type="ECO:0000256" key="1">
    <source>
        <dbReference type="ARBA" id="ARBA00005179"/>
    </source>
</evidence>
<keyword evidence="2" id="KW-0808">Transferase</keyword>
<organism evidence="5 6">
    <name type="scientific">Hypholoma sublateritium (strain FD-334 SS-4)</name>
    <dbReference type="NCBI Taxonomy" id="945553"/>
    <lineage>
        <taxon>Eukaryota</taxon>
        <taxon>Fungi</taxon>
        <taxon>Dikarya</taxon>
        <taxon>Basidiomycota</taxon>
        <taxon>Agaricomycotina</taxon>
        <taxon>Agaricomycetes</taxon>
        <taxon>Agaricomycetidae</taxon>
        <taxon>Agaricales</taxon>
        <taxon>Agaricineae</taxon>
        <taxon>Strophariaceae</taxon>
        <taxon>Hypholoma</taxon>
    </lineage>
</organism>
<protein>
    <recommendedName>
        <fullName evidence="7">Methyltransferase domain-containing protein</fullName>
    </recommendedName>
</protein>
<evidence type="ECO:0000256" key="4">
    <source>
        <dbReference type="ARBA" id="ARBA00038314"/>
    </source>
</evidence>
<name>A0A0D2L762_HYPSF</name>
<dbReference type="InterPro" id="IPR029063">
    <property type="entry name" value="SAM-dependent_MTases_sf"/>
</dbReference>
<evidence type="ECO:0000256" key="3">
    <source>
        <dbReference type="ARBA" id="ARBA00022691"/>
    </source>
</evidence>
<dbReference type="SUPFAM" id="SSF53335">
    <property type="entry name" value="S-adenosyl-L-methionine-dependent methyltransferases"/>
    <property type="match status" value="1"/>
</dbReference>